<keyword evidence="3" id="KW-1185">Reference proteome</keyword>
<accession>A0ABZ1YUH1</accession>
<dbReference type="Proteomes" id="UP001432062">
    <property type="component" value="Chromosome"/>
</dbReference>
<gene>
    <name evidence="2" type="ORF">OG563_43380</name>
</gene>
<evidence type="ECO:0000259" key="1">
    <source>
        <dbReference type="Pfam" id="PF02627"/>
    </source>
</evidence>
<evidence type="ECO:0000313" key="3">
    <source>
        <dbReference type="Proteomes" id="UP001432062"/>
    </source>
</evidence>
<protein>
    <submittedName>
        <fullName evidence="2">Carboxymuconolactone decarboxylase family protein</fullName>
    </submittedName>
</protein>
<dbReference type="SUPFAM" id="SSF69118">
    <property type="entry name" value="AhpD-like"/>
    <property type="match status" value="1"/>
</dbReference>
<dbReference type="Pfam" id="PF02627">
    <property type="entry name" value="CMD"/>
    <property type="match status" value="1"/>
</dbReference>
<evidence type="ECO:0000313" key="2">
    <source>
        <dbReference type="EMBL" id="WUV45851.1"/>
    </source>
</evidence>
<feature type="domain" description="Carboxymuconolactone decarboxylase-like" evidence="1">
    <location>
        <begin position="45"/>
        <end position="127"/>
    </location>
</feature>
<proteinExistence type="predicted"/>
<name>A0ABZ1YUH1_9NOCA</name>
<dbReference type="EMBL" id="CP109441">
    <property type="protein sequence ID" value="WUV45851.1"/>
    <property type="molecule type" value="Genomic_DNA"/>
</dbReference>
<dbReference type="RefSeq" id="WP_329409353.1">
    <property type="nucleotide sequence ID" value="NZ_CP109441.1"/>
</dbReference>
<reference evidence="2" key="1">
    <citation type="submission" date="2022-10" db="EMBL/GenBank/DDBJ databases">
        <title>The complete genomes of actinobacterial strains from the NBC collection.</title>
        <authorList>
            <person name="Joergensen T.S."/>
            <person name="Alvarez Arevalo M."/>
            <person name="Sterndorff E.B."/>
            <person name="Faurdal D."/>
            <person name="Vuksanovic O."/>
            <person name="Mourched A.-S."/>
            <person name="Charusanti P."/>
            <person name="Shaw S."/>
            <person name="Blin K."/>
            <person name="Weber T."/>
        </authorList>
    </citation>
    <scope>NUCLEOTIDE SEQUENCE</scope>
    <source>
        <strain evidence="2">NBC_01482</strain>
    </source>
</reference>
<sequence>MSDHMLELPLIEPETTADATRTLLDTAQTMFGITPNLAKVLAHSPAAMRGYLALAGSLRGDSALEAATRTRVGLLLAQEHRCDYVLSAHSFLASRVAGLSEDAVADARFGTASDPKQAAILAWAMALVRRGGAVTDQELAAARAMLSVAELVDVVAEIALGVFDSYLSLAGRVPIDWPRVRHTDPAGEQR</sequence>
<dbReference type="PANTHER" id="PTHR35446:SF3">
    <property type="entry name" value="CMD DOMAIN-CONTAINING PROTEIN"/>
    <property type="match status" value="1"/>
</dbReference>
<dbReference type="InterPro" id="IPR029032">
    <property type="entry name" value="AhpD-like"/>
</dbReference>
<organism evidence="2 3">
    <name type="scientific">Nocardia vinacea</name>
    <dbReference type="NCBI Taxonomy" id="96468"/>
    <lineage>
        <taxon>Bacteria</taxon>
        <taxon>Bacillati</taxon>
        <taxon>Actinomycetota</taxon>
        <taxon>Actinomycetes</taxon>
        <taxon>Mycobacteriales</taxon>
        <taxon>Nocardiaceae</taxon>
        <taxon>Nocardia</taxon>
    </lineage>
</organism>
<dbReference type="Gene3D" id="1.20.1290.10">
    <property type="entry name" value="AhpD-like"/>
    <property type="match status" value="1"/>
</dbReference>
<dbReference type="InterPro" id="IPR003779">
    <property type="entry name" value="CMD-like"/>
</dbReference>
<dbReference type="PANTHER" id="PTHR35446">
    <property type="entry name" value="SI:CH211-175M2.5"/>
    <property type="match status" value="1"/>
</dbReference>